<evidence type="ECO:0000313" key="3">
    <source>
        <dbReference type="EMBL" id="AWP01840.1"/>
    </source>
</evidence>
<dbReference type="InterPro" id="IPR016186">
    <property type="entry name" value="C-type_lectin-like/link_sf"/>
</dbReference>
<dbReference type="InterPro" id="IPR050111">
    <property type="entry name" value="C-type_lectin/snaclec_domain"/>
</dbReference>
<feature type="domain" description="C-type lectin" evidence="2">
    <location>
        <begin position="44"/>
        <end position="169"/>
    </location>
</feature>
<dbReference type="PROSITE" id="PS50041">
    <property type="entry name" value="C_TYPE_LECTIN_2"/>
    <property type="match status" value="1"/>
</dbReference>
<dbReference type="EMBL" id="CP026247">
    <property type="protein sequence ID" value="AWP01840.1"/>
    <property type="molecule type" value="Genomic_DNA"/>
</dbReference>
<dbReference type="InterPro" id="IPR001304">
    <property type="entry name" value="C-type_lectin-like"/>
</dbReference>
<keyword evidence="1" id="KW-0732">Signal</keyword>
<dbReference type="Gene3D" id="3.10.100.10">
    <property type="entry name" value="Mannose-Binding Protein A, subunit A"/>
    <property type="match status" value="1"/>
</dbReference>
<evidence type="ECO:0000313" key="4">
    <source>
        <dbReference type="Proteomes" id="UP000246464"/>
    </source>
</evidence>
<dbReference type="CDD" id="cd00037">
    <property type="entry name" value="CLECT"/>
    <property type="match status" value="1"/>
</dbReference>
<gene>
    <name evidence="3" type="ORF">SMAX5B_013191</name>
</gene>
<dbReference type="Pfam" id="PF00059">
    <property type="entry name" value="Lectin_C"/>
    <property type="match status" value="1"/>
</dbReference>
<dbReference type="SMART" id="SM00034">
    <property type="entry name" value="CLECT"/>
    <property type="match status" value="1"/>
</dbReference>
<name>A0A2U9BDH8_SCOMX</name>
<dbReference type="InterPro" id="IPR016187">
    <property type="entry name" value="CTDL_fold"/>
</dbReference>
<accession>A0A2U9BDH8</accession>
<dbReference type="SUPFAM" id="SSF56436">
    <property type="entry name" value="C-type lectin-like"/>
    <property type="match status" value="1"/>
</dbReference>
<organism evidence="3 4">
    <name type="scientific">Scophthalmus maximus</name>
    <name type="common">Turbot</name>
    <name type="synonym">Psetta maxima</name>
    <dbReference type="NCBI Taxonomy" id="52904"/>
    <lineage>
        <taxon>Eukaryota</taxon>
        <taxon>Metazoa</taxon>
        <taxon>Chordata</taxon>
        <taxon>Craniata</taxon>
        <taxon>Vertebrata</taxon>
        <taxon>Euteleostomi</taxon>
        <taxon>Actinopterygii</taxon>
        <taxon>Neopterygii</taxon>
        <taxon>Teleostei</taxon>
        <taxon>Neoteleostei</taxon>
        <taxon>Acanthomorphata</taxon>
        <taxon>Carangaria</taxon>
        <taxon>Pleuronectiformes</taxon>
        <taxon>Pleuronectoidei</taxon>
        <taxon>Scophthalmidae</taxon>
        <taxon>Scophthalmus</taxon>
    </lineage>
</organism>
<reference evidence="3 4" key="1">
    <citation type="submission" date="2017-12" db="EMBL/GenBank/DDBJ databases">
        <title>Integrating genomic resources of turbot (Scophthalmus maximus) in depth evaluation of genetic and physical mapping variation across individuals.</title>
        <authorList>
            <person name="Martinez P."/>
        </authorList>
    </citation>
    <scope>NUCLEOTIDE SEQUENCE [LARGE SCALE GENOMIC DNA]</scope>
</reference>
<dbReference type="PANTHER" id="PTHR22803">
    <property type="entry name" value="MANNOSE, PHOSPHOLIPASE, LECTIN RECEPTOR RELATED"/>
    <property type="match status" value="1"/>
</dbReference>
<proteinExistence type="predicted"/>
<protein>
    <submittedName>
        <fullName evidence="3">Lectin</fullName>
    </submittedName>
</protein>
<evidence type="ECO:0000256" key="1">
    <source>
        <dbReference type="SAM" id="SignalP"/>
    </source>
</evidence>
<dbReference type="Proteomes" id="UP000246464">
    <property type="component" value="Chromosome 5"/>
</dbReference>
<evidence type="ECO:0000259" key="2">
    <source>
        <dbReference type="PROSITE" id="PS50041"/>
    </source>
</evidence>
<feature type="signal peptide" evidence="1">
    <location>
        <begin position="1"/>
        <end position="17"/>
    </location>
</feature>
<keyword evidence="4" id="KW-1185">Reference proteome</keyword>
<feature type="chain" id="PRO_5015874849" evidence="1">
    <location>
        <begin position="18"/>
        <end position="173"/>
    </location>
</feature>
<sequence length="173" mass="19260">MLTATLLVCAFAALTGADDLNNSSAINNTVFNVALSCPVDWKLFGDHCFHLVSRQMTWVDAQKNCETLDANLASIQSIEEQMFVKSFIQLHAGENEEVWIGGSDCQQEFVFFWIDGASFKFTNWCPKEPDNSGKNQHCIQFNYGVLLVFTAEGCWDDVGCSSSRPSVCRKASH</sequence>
<dbReference type="AlphaFoldDB" id="A0A2U9BDH8"/>